<evidence type="ECO:0000256" key="1">
    <source>
        <dbReference type="SAM" id="MobiDB-lite"/>
    </source>
</evidence>
<feature type="transmembrane region" description="Helical" evidence="2">
    <location>
        <begin position="185"/>
        <end position="207"/>
    </location>
</feature>
<proteinExistence type="predicted"/>
<evidence type="ECO:0000313" key="4">
    <source>
        <dbReference type="Proteomes" id="UP000062645"/>
    </source>
</evidence>
<protein>
    <submittedName>
        <fullName evidence="3">Uncharacterized protein</fullName>
    </submittedName>
</protein>
<dbReference type="AlphaFoldDB" id="A0A0M3V586"/>
<feature type="transmembrane region" description="Helical" evidence="2">
    <location>
        <begin position="106"/>
        <end position="128"/>
    </location>
</feature>
<keyword evidence="2" id="KW-1133">Transmembrane helix</keyword>
<organism evidence="3 4">
    <name type="scientific">Nostoc piscinale CENA21</name>
    <dbReference type="NCBI Taxonomy" id="224013"/>
    <lineage>
        <taxon>Bacteria</taxon>
        <taxon>Bacillati</taxon>
        <taxon>Cyanobacteriota</taxon>
        <taxon>Cyanophyceae</taxon>
        <taxon>Nostocales</taxon>
        <taxon>Nostocaceae</taxon>
        <taxon>Nostoc</taxon>
    </lineage>
</organism>
<dbReference type="PATRIC" id="fig|224013.5.peg.3011"/>
<dbReference type="KEGG" id="npz:ACX27_12435"/>
<keyword evidence="4" id="KW-1185">Reference proteome</keyword>
<dbReference type="OrthoDB" id="482088at2"/>
<evidence type="ECO:0000256" key="2">
    <source>
        <dbReference type="SAM" id="Phobius"/>
    </source>
</evidence>
<accession>A0A0M3V586</accession>
<reference evidence="4" key="1">
    <citation type="submission" date="2015-07" db="EMBL/GenBank/DDBJ databases">
        <title>Genome Of Nitrogen-Fixing Cyanobacterium Nostoc piscinale CENA21 From Solimoes/Amazon River Floodplain Sediments And Comparative Genomics To Uncover Biosynthetic Natural Products Potential.</title>
        <authorList>
            <person name="Leao T.F."/>
            <person name="Leao P.N."/>
            <person name="Guimaraes P.I."/>
            <person name="de Melo A.G.C."/>
            <person name="Ramos R.T.J."/>
            <person name="Silva A."/>
            <person name="Fiore M.F."/>
            <person name="Schneider M.P.C."/>
        </authorList>
    </citation>
    <scope>NUCLEOTIDE SEQUENCE [LARGE SCALE GENOMIC DNA]</scope>
    <source>
        <strain evidence="4">CENA21</strain>
    </source>
</reference>
<feature type="region of interest" description="Disordered" evidence="1">
    <location>
        <begin position="1"/>
        <end position="20"/>
    </location>
</feature>
<feature type="transmembrane region" description="Helical" evidence="2">
    <location>
        <begin position="148"/>
        <end position="173"/>
    </location>
</feature>
<gene>
    <name evidence="3" type="ORF">ACX27_12435</name>
</gene>
<reference evidence="3 4" key="2">
    <citation type="journal article" date="2016" name="Genome Announc.">
        <title>Draft Genome Sequence of the N2-Fixing Cyanobacterium Nostoc piscinale CENA21, Isolated from the Brazilian Amazon Floodplain.</title>
        <authorList>
            <person name="Leao T."/>
            <person name="Guimaraes P.I."/>
            <person name="de Melo A.G."/>
            <person name="Ramos R.T."/>
            <person name="Leao P.N."/>
            <person name="Silva A."/>
            <person name="Fiore M.F."/>
            <person name="Schneider M.P."/>
        </authorList>
    </citation>
    <scope>NUCLEOTIDE SEQUENCE [LARGE SCALE GENOMIC DNA]</scope>
    <source>
        <strain evidence="3 4">CENA21</strain>
    </source>
</reference>
<keyword evidence="2" id="KW-0812">Transmembrane</keyword>
<dbReference type="RefSeq" id="WP_062292695.1">
    <property type="nucleotide sequence ID" value="NZ_CP012036.1"/>
</dbReference>
<feature type="transmembrane region" description="Helical" evidence="2">
    <location>
        <begin position="76"/>
        <end position="94"/>
    </location>
</feature>
<sequence>MQTDSNNPNPSNVAATNSNSPSGKLFIPPSQRRKFCVLFTFMTILGWVVGGVFSLAVERLLTQILAASGSLEMQTWGYGIKLLSNIVFAVVFATDQALVMRRYLSGWRWIIATTIGWLTADCVATAWINYIASIANSLNETLSPELAIIFGFLSTIAYIFSGIWMGLLQWLVIRRYTIKSWWWNFVPSVAFLLVSLLVWLLSLMQNFMPEAILYGSQQGFTAIILGVVPAIGLCSLKRRLQRQTQAG</sequence>
<keyword evidence="2" id="KW-0472">Membrane</keyword>
<dbReference type="EMBL" id="CP012036">
    <property type="protein sequence ID" value="ALF53463.1"/>
    <property type="molecule type" value="Genomic_DNA"/>
</dbReference>
<evidence type="ECO:0000313" key="3">
    <source>
        <dbReference type="EMBL" id="ALF53463.1"/>
    </source>
</evidence>
<dbReference type="Proteomes" id="UP000062645">
    <property type="component" value="Chromosome"/>
</dbReference>
<feature type="transmembrane region" description="Helical" evidence="2">
    <location>
        <begin position="219"/>
        <end position="236"/>
    </location>
</feature>
<feature type="transmembrane region" description="Helical" evidence="2">
    <location>
        <begin position="35"/>
        <end position="56"/>
    </location>
</feature>
<name>A0A0M3V586_9NOSO</name>